<name>K0ZIU5_9ACTO</name>
<dbReference type="PATRIC" id="fig|883077.3.peg.260"/>
<sequence length="85" mass="9336">MSNPFDPVTKLLNHDENREDAVRNLGQAMIQLEAVVSSYKNAYKAAIATGWTTRDLNVAGFFDVAKLPKVKKIAAPPSSALFKDE</sequence>
<gene>
    <name evidence="1" type="ORF">HMPREF9241_00273</name>
</gene>
<dbReference type="EMBL" id="AGWQ01000003">
    <property type="protein sequence ID" value="EJZ87645.1"/>
    <property type="molecule type" value="Genomic_DNA"/>
</dbReference>
<proteinExistence type="predicted"/>
<dbReference type="RefSeq" id="WP_006680479.1">
    <property type="nucleotide sequence ID" value="NZ_JH815208.1"/>
</dbReference>
<organism evidence="1 2">
    <name type="scientific">Schaalia turicensis ACS-279-V-Col4</name>
    <dbReference type="NCBI Taxonomy" id="883077"/>
    <lineage>
        <taxon>Bacteria</taxon>
        <taxon>Bacillati</taxon>
        <taxon>Actinomycetota</taxon>
        <taxon>Actinomycetes</taxon>
        <taxon>Actinomycetales</taxon>
        <taxon>Actinomycetaceae</taxon>
        <taxon>Schaalia</taxon>
    </lineage>
</organism>
<evidence type="ECO:0000313" key="2">
    <source>
        <dbReference type="Proteomes" id="UP000003994"/>
    </source>
</evidence>
<dbReference type="HOGENOM" id="CLU_2505369_0_0_11"/>
<keyword evidence="2" id="KW-1185">Reference proteome</keyword>
<dbReference type="AlphaFoldDB" id="K0ZIU5"/>
<dbReference type="Proteomes" id="UP000003994">
    <property type="component" value="Unassembled WGS sequence"/>
</dbReference>
<dbReference type="eggNOG" id="ENOG5031HUH">
    <property type="taxonomic scope" value="Bacteria"/>
</dbReference>
<protein>
    <submittedName>
        <fullName evidence="1">Uncharacterized protein</fullName>
    </submittedName>
</protein>
<reference evidence="1 2" key="1">
    <citation type="submission" date="2012-07" db="EMBL/GenBank/DDBJ databases">
        <title>The Genome Sequence of Actinomyces turicensis ACS-279-V-COL4.</title>
        <authorList>
            <consortium name="The Broad Institute Genome Sequencing Platform"/>
            <person name="Earl A."/>
            <person name="Ward D."/>
            <person name="Feldgarden M."/>
            <person name="Gevers D."/>
            <person name="Saerens B."/>
            <person name="Vaneechoutte M."/>
            <person name="Walker B."/>
            <person name="Young S.K."/>
            <person name="Zeng Q."/>
            <person name="Gargeya S."/>
            <person name="Fitzgerald M."/>
            <person name="Haas B."/>
            <person name="Abouelleil A."/>
            <person name="Alvarado L."/>
            <person name="Arachchi H.M."/>
            <person name="Berlin A."/>
            <person name="Chapman S.B."/>
            <person name="Goldberg J."/>
            <person name="Griggs A."/>
            <person name="Gujja S."/>
            <person name="Hansen M."/>
            <person name="Howarth C."/>
            <person name="Imamovic A."/>
            <person name="Larimer J."/>
            <person name="McCowen C."/>
            <person name="Montmayeur A."/>
            <person name="Murphy C."/>
            <person name="Neiman D."/>
            <person name="Pearson M."/>
            <person name="Priest M."/>
            <person name="Roberts A."/>
            <person name="Saif S."/>
            <person name="Shea T."/>
            <person name="Sisk P."/>
            <person name="Sykes S."/>
            <person name="Wortman J."/>
            <person name="Nusbaum C."/>
            <person name="Birren B."/>
        </authorList>
    </citation>
    <scope>NUCLEOTIDE SEQUENCE [LARGE SCALE GENOMIC DNA]</scope>
    <source>
        <strain evidence="1 2">ACS-279-V-Col4</strain>
    </source>
</reference>
<evidence type="ECO:0000313" key="1">
    <source>
        <dbReference type="EMBL" id="EJZ87645.1"/>
    </source>
</evidence>
<accession>K0ZIU5</accession>
<comment type="caution">
    <text evidence="1">The sequence shown here is derived from an EMBL/GenBank/DDBJ whole genome shotgun (WGS) entry which is preliminary data.</text>
</comment>